<proteinExistence type="predicted"/>
<keyword evidence="9" id="KW-0472">Membrane</keyword>
<keyword evidence="7" id="KW-0624">Polysaccharide degradation</keyword>
<dbReference type="GO" id="GO:0005576">
    <property type="term" value="C:extracellular region"/>
    <property type="evidence" value="ECO:0007669"/>
    <property type="project" value="UniProtKB-SubCell"/>
</dbReference>
<protein>
    <recommendedName>
        <fullName evidence="11">Feruloyl esterase</fullName>
    </recommendedName>
</protein>
<dbReference type="PANTHER" id="PTHR38050:SF2">
    <property type="entry name" value="FERULOYL ESTERASE C-RELATED"/>
    <property type="match status" value="1"/>
</dbReference>
<sequence length="417" mass="45809">MVDLTSSKGIKPTCGSSSYTLTMPPESCPVDDPTSCMRKFHVYIPNVVCQSATNSTKTNQDLGTLPLVFAVHCFGCDAERMIKFEDVAENFKFVLVRPEGIHNSWNSKYCCGYSLEKEIDDIGFFKRIIRDLDVSLDFISKEMTFGVGWSNGGYMVTYAASLFRGIAPIAGYQYNADLVSLAGNKSTSIFQHHSSNDPFVRFDGCCTEPGHQSCCCGISQAGAGTCTSVTTEWESWAANVNHCAGPTIVRDDFDFDGVTCYYGSSCESNTNSTLCVYDNAGHFNRPSFTNGFPMFDEVGHFFAQDACSLNKGQWSRAEKTCICDDLSESLFCSGQGENLAASSRSMPSPRIADHNDELSAPAASTTKLIVASLVAGVAIFIYVRTKLTRRRGSKKHRNEWNELSTSDPNELEMHQIT</sequence>
<evidence type="ECO:0008006" key="11">
    <source>
        <dbReference type="Google" id="ProtNLM"/>
    </source>
</evidence>
<evidence type="ECO:0000256" key="1">
    <source>
        <dbReference type="ARBA" id="ARBA00004613"/>
    </source>
</evidence>
<evidence type="ECO:0000256" key="2">
    <source>
        <dbReference type="ARBA" id="ARBA00022525"/>
    </source>
</evidence>
<keyword evidence="9" id="KW-1133">Transmembrane helix</keyword>
<dbReference type="GO" id="GO:0030600">
    <property type="term" value="F:feruloyl esterase activity"/>
    <property type="evidence" value="ECO:0007669"/>
    <property type="project" value="InterPro"/>
</dbReference>
<gene>
    <name evidence="10" type="ORF">CDEB00056_LOCUS12155</name>
</gene>
<feature type="transmembrane region" description="Helical" evidence="9">
    <location>
        <begin position="368"/>
        <end position="385"/>
    </location>
</feature>
<evidence type="ECO:0000256" key="9">
    <source>
        <dbReference type="SAM" id="Phobius"/>
    </source>
</evidence>
<dbReference type="GO" id="GO:0045493">
    <property type="term" value="P:xylan catabolic process"/>
    <property type="evidence" value="ECO:0007669"/>
    <property type="project" value="UniProtKB-KW"/>
</dbReference>
<organism evidence="10">
    <name type="scientific">Chaetoceros debilis</name>
    <dbReference type="NCBI Taxonomy" id="122233"/>
    <lineage>
        <taxon>Eukaryota</taxon>
        <taxon>Sar</taxon>
        <taxon>Stramenopiles</taxon>
        <taxon>Ochrophyta</taxon>
        <taxon>Bacillariophyta</taxon>
        <taxon>Coscinodiscophyceae</taxon>
        <taxon>Chaetocerotophycidae</taxon>
        <taxon>Chaetocerotales</taxon>
        <taxon>Chaetocerotaceae</taxon>
        <taxon>Chaetoceros</taxon>
    </lineage>
</organism>
<feature type="region of interest" description="Disordered" evidence="8">
    <location>
        <begin position="393"/>
        <end position="417"/>
    </location>
</feature>
<dbReference type="InterPro" id="IPR043595">
    <property type="entry name" value="FaeB/C/D"/>
</dbReference>
<dbReference type="Gene3D" id="3.40.50.1820">
    <property type="entry name" value="alpha/beta hydrolase"/>
    <property type="match status" value="1"/>
</dbReference>
<reference evidence="10" key="1">
    <citation type="submission" date="2021-01" db="EMBL/GenBank/DDBJ databases">
        <authorList>
            <person name="Corre E."/>
            <person name="Pelletier E."/>
            <person name="Niang G."/>
            <person name="Scheremetjew M."/>
            <person name="Finn R."/>
            <person name="Kale V."/>
            <person name="Holt S."/>
            <person name="Cochrane G."/>
            <person name="Meng A."/>
            <person name="Brown T."/>
            <person name="Cohen L."/>
        </authorList>
    </citation>
    <scope>NUCLEOTIDE SEQUENCE</scope>
    <source>
        <strain evidence="10">MM31A-1</strain>
    </source>
</reference>
<keyword evidence="4" id="KW-0732">Signal</keyword>
<accession>A0A7S3Q6F5</accession>
<dbReference type="SUPFAM" id="SSF53474">
    <property type="entry name" value="alpha/beta-Hydrolases"/>
    <property type="match status" value="1"/>
</dbReference>
<evidence type="ECO:0000313" key="10">
    <source>
        <dbReference type="EMBL" id="CAE0467303.1"/>
    </source>
</evidence>
<evidence type="ECO:0000256" key="5">
    <source>
        <dbReference type="ARBA" id="ARBA00022801"/>
    </source>
</evidence>
<keyword evidence="9" id="KW-0812">Transmembrane</keyword>
<dbReference type="PANTHER" id="PTHR38050">
    <property type="match status" value="1"/>
</dbReference>
<evidence type="ECO:0000256" key="8">
    <source>
        <dbReference type="SAM" id="MobiDB-lite"/>
    </source>
</evidence>
<keyword evidence="3" id="KW-0858">Xylan degradation</keyword>
<keyword evidence="2" id="KW-0964">Secreted</keyword>
<dbReference type="AlphaFoldDB" id="A0A7S3Q6F5"/>
<name>A0A7S3Q6F5_9STRA</name>
<dbReference type="InterPro" id="IPR029058">
    <property type="entry name" value="AB_hydrolase_fold"/>
</dbReference>
<dbReference type="EMBL" id="HBIO01015765">
    <property type="protein sequence ID" value="CAE0467303.1"/>
    <property type="molecule type" value="Transcribed_RNA"/>
</dbReference>
<comment type="subcellular location">
    <subcellularLocation>
        <location evidence="1">Secreted</location>
    </subcellularLocation>
</comment>
<evidence type="ECO:0000256" key="7">
    <source>
        <dbReference type="ARBA" id="ARBA00023326"/>
    </source>
</evidence>
<keyword evidence="5" id="KW-0378">Hydrolase</keyword>
<evidence type="ECO:0000256" key="4">
    <source>
        <dbReference type="ARBA" id="ARBA00022729"/>
    </source>
</evidence>
<evidence type="ECO:0000256" key="6">
    <source>
        <dbReference type="ARBA" id="ARBA00023277"/>
    </source>
</evidence>
<evidence type="ECO:0000256" key="3">
    <source>
        <dbReference type="ARBA" id="ARBA00022651"/>
    </source>
</evidence>
<keyword evidence="6" id="KW-0119">Carbohydrate metabolism</keyword>